<proteinExistence type="predicted"/>
<sequence length="82" mass="9161">MWKQFVRKQVVAEEGLGGIHPIIDERWENSPKGSQNTVARIVQDLIDDNSAVCLGFVAEMENKSNKESAVNAVLVMDQHIII</sequence>
<comment type="caution">
    <text evidence="1">The sequence shown here is derived from an EMBL/GenBank/DDBJ whole genome shotgun (WGS) entry which is preliminary data.</text>
</comment>
<evidence type="ECO:0000313" key="1">
    <source>
        <dbReference type="EMBL" id="KAK2947847.1"/>
    </source>
</evidence>
<evidence type="ECO:0000313" key="2">
    <source>
        <dbReference type="Proteomes" id="UP001281761"/>
    </source>
</evidence>
<keyword evidence="2" id="KW-1185">Reference proteome</keyword>
<organism evidence="1 2">
    <name type="scientific">Blattamonas nauphoetae</name>
    <dbReference type="NCBI Taxonomy" id="2049346"/>
    <lineage>
        <taxon>Eukaryota</taxon>
        <taxon>Metamonada</taxon>
        <taxon>Preaxostyla</taxon>
        <taxon>Oxymonadida</taxon>
        <taxon>Blattamonas</taxon>
    </lineage>
</organism>
<name>A0ABQ9XB25_9EUKA</name>
<gene>
    <name evidence="1" type="ORF">BLNAU_17267</name>
</gene>
<reference evidence="1 2" key="1">
    <citation type="journal article" date="2022" name="bioRxiv">
        <title>Genomics of Preaxostyla Flagellates Illuminates Evolutionary Transitions and the Path Towards Mitochondrial Loss.</title>
        <authorList>
            <person name="Novak L.V.F."/>
            <person name="Treitli S.C."/>
            <person name="Pyrih J."/>
            <person name="Halakuc P."/>
            <person name="Pipaliya S.V."/>
            <person name="Vacek V."/>
            <person name="Brzon O."/>
            <person name="Soukal P."/>
            <person name="Eme L."/>
            <person name="Dacks J.B."/>
            <person name="Karnkowska A."/>
            <person name="Elias M."/>
            <person name="Hampl V."/>
        </authorList>
    </citation>
    <scope>NUCLEOTIDE SEQUENCE [LARGE SCALE GENOMIC DNA]</scope>
    <source>
        <strain evidence="1">NAU3</strain>
        <tissue evidence="1">Gut</tissue>
    </source>
</reference>
<accession>A0ABQ9XB25</accession>
<protein>
    <submittedName>
        <fullName evidence="1">Uncharacterized protein</fullName>
    </submittedName>
</protein>
<dbReference type="EMBL" id="JARBJD010000190">
    <property type="protein sequence ID" value="KAK2947847.1"/>
    <property type="molecule type" value="Genomic_DNA"/>
</dbReference>
<dbReference type="Proteomes" id="UP001281761">
    <property type="component" value="Unassembled WGS sequence"/>
</dbReference>